<sequence length="166" mass="18577">MPAFESYRSREDLYDVHLKSEVMTTTFLPRAGPTMTTGLDLTHFAAVGGFLDLSGQKTECELMHDIQIRCVDGAGRGELLGALRLLCSMVEERQEGGIGEVLTFMGLKSLDNETGARVFARYKSREVWEAFLRGNLFQAFWESVKPCISSMDAKAFAPNGRGWLWK</sequence>
<name>A0ABR1I1P8_9HYPO</name>
<dbReference type="EMBL" id="JAZAVK010000056">
    <property type="protein sequence ID" value="KAK7427169.1"/>
    <property type="molecule type" value="Genomic_DNA"/>
</dbReference>
<protein>
    <submittedName>
        <fullName evidence="1">Uncharacterized protein</fullName>
    </submittedName>
</protein>
<evidence type="ECO:0000313" key="1">
    <source>
        <dbReference type="EMBL" id="KAK7427169.1"/>
    </source>
</evidence>
<dbReference type="Proteomes" id="UP001498421">
    <property type="component" value="Unassembled WGS sequence"/>
</dbReference>
<accession>A0ABR1I1P8</accession>
<gene>
    <name evidence="1" type="ORF">QQZ08_006282</name>
</gene>
<organism evidence="1 2">
    <name type="scientific">Neonectria magnoliae</name>
    <dbReference type="NCBI Taxonomy" id="2732573"/>
    <lineage>
        <taxon>Eukaryota</taxon>
        <taxon>Fungi</taxon>
        <taxon>Dikarya</taxon>
        <taxon>Ascomycota</taxon>
        <taxon>Pezizomycotina</taxon>
        <taxon>Sordariomycetes</taxon>
        <taxon>Hypocreomycetidae</taxon>
        <taxon>Hypocreales</taxon>
        <taxon>Nectriaceae</taxon>
        <taxon>Neonectria</taxon>
    </lineage>
</organism>
<dbReference type="SUPFAM" id="SSF54909">
    <property type="entry name" value="Dimeric alpha+beta barrel"/>
    <property type="match status" value="1"/>
</dbReference>
<evidence type="ECO:0000313" key="2">
    <source>
        <dbReference type="Proteomes" id="UP001498421"/>
    </source>
</evidence>
<comment type="caution">
    <text evidence="1">The sequence shown here is derived from an EMBL/GenBank/DDBJ whole genome shotgun (WGS) entry which is preliminary data.</text>
</comment>
<dbReference type="InterPro" id="IPR011008">
    <property type="entry name" value="Dimeric_a/b-barrel"/>
</dbReference>
<proteinExistence type="predicted"/>
<keyword evidence="2" id="KW-1185">Reference proteome</keyword>
<reference evidence="1 2" key="1">
    <citation type="journal article" date="2025" name="Microbiol. Resour. Announc.">
        <title>Draft genome sequences for Neonectria magnoliae and Neonectria punicea, canker pathogens of Liriodendron tulipifera and Acer saccharum in West Virginia.</title>
        <authorList>
            <person name="Petronek H.M."/>
            <person name="Kasson M.T."/>
            <person name="Metheny A.M."/>
            <person name="Stauder C.M."/>
            <person name="Lovett B."/>
            <person name="Lynch S.C."/>
            <person name="Garnas J.R."/>
            <person name="Kasson L.R."/>
            <person name="Stajich J.E."/>
        </authorList>
    </citation>
    <scope>NUCLEOTIDE SEQUENCE [LARGE SCALE GENOMIC DNA]</scope>
    <source>
        <strain evidence="1 2">NRRL 64651</strain>
    </source>
</reference>